<reference evidence="1 2" key="1">
    <citation type="submission" date="2019-03" db="EMBL/GenBank/DDBJ databases">
        <title>The genome sequence of Candidatus Serratia symbiotica strain IS.</title>
        <authorList>
            <person name="Nikoh N."/>
            <person name="Koga R."/>
            <person name="Oshima K."/>
            <person name="Hattori M."/>
            <person name="Fukatsu T."/>
        </authorList>
    </citation>
    <scope>NUCLEOTIDE SEQUENCE [LARGE SCALE GENOMIC DNA]</scope>
    <source>
        <strain evidence="1 2">IS</strain>
    </source>
</reference>
<proteinExistence type="predicted"/>
<gene>
    <name evidence="1" type="ORF">SSYIS1_19800</name>
</gene>
<organism evidence="1 2">
    <name type="scientific">Serratia symbiotica</name>
    <dbReference type="NCBI Taxonomy" id="138074"/>
    <lineage>
        <taxon>Bacteria</taxon>
        <taxon>Pseudomonadati</taxon>
        <taxon>Pseudomonadota</taxon>
        <taxon>Gammaproteobacteria</taxon>
        <taxon>Enterobacterales</taxon>
        <taxon>Yersiniaceae</taxon>
        <taxon>Serratia</taxon>
    </lineage>
</organism>
<dbReference type="Proteomes" id="UP000324392">
    <property type="component" value="Chromosome"/>
</dbReference>
<dbReference type="AlphaFoldDB" id="A0A455VGV3"/>
<evidence type="ECO:0000313" key="1">
    <source>
        <dbReference type="EMBL" id="BBI92313.1"/>
    </source>
</evidence>
<sequence length="47" mass="4919">MCGKASYIKAVLNVRPGVGAVQIARPAAGDGRPQGLRQNHAAHLRIV</sequence>
<evidence type="ECO:0000313" key="2">
    <source>
        <dbReference type="Proteomes" id="UP000324392"/>
    </source>
</evidence>
<accession>A0A455VGV3</accession>
<name>A0A455VGV3_9GAMM</name>
<protein>
    <submittedName>
        <fullName evidence="1">Uncharacterized protein</fullName>
    </submittedName>
</protein>
<dbReference type="EMBL" id="AP019531">
    <property type="protein sequence ID" value="BBI92313.1"/>
    <property type="molecule type" value="Genomic_DNA"/>
</dbReference>